<reference evidence="1" key="8">
    <citation type="journal article" date="2005" name="Science">
        <title>Antisense Transcription in the Mammalian Transcriptome.</title>
        <authorList>
            <consortium name="RIKEN Genome Exploration Research Group and Genome Science Group (Genome Network Project Core Group) and the FANTOM Consortium"/>
        </authorList>
    </citation>
    <scope>NUCLEOTIDE SEQUENCE</scope>
    <source>
        <strain evidence="1">C57BL/6J</strain>
        <tissue evidence="1">Whole body</tissue>
    </source>
</reference>
<dbReference type="AlphaFoldDB" id="Q8BK81"/>
<name>Q8BK81_MOUSE</name>
<dbReference type="MGI" id="MGI:1923584">
    <property type="gene designation" value="Fbxw17"/>
</dbReference>
<protein>
    <submittedName>
        <fullName evidence="1">Uncharacterized protein</fullName>
    </submittedName>
</protein>
<reference evidence="1" key="2">
    <citation type="journal article" date="2000" name="Genome Res.">
        <title>Normalization and subtraction of cap-trapper-selected cDNAs to prepare full-length cDNA libraries for rapid discovery of new genes.</title>
        <authorList>
            <person name="Carninci P."/>
            <person name="Shibata Y."/>
            <person name="Hayatsu N."/>
            <person name="Sugahara Y."/>
            <person name="Shibata K."/>
            <person name="Itoh M."/>
            <person name="Konno H."/>
            <person name="Okazaki Y."/>
            <person name="Muramatsu M."/>
            <person name="Hayashizaki Y."/>
        </authorList>
    </citation>
    <scope>NUCLEOTIDE SEQUENCE</scope>
    <source>
        <strain evidence="1">C57BL/6J</strain>
        <tissue evidence="1">Whole body</tissue>
    </source>
</reference>
<reference evidence="1" key="7">
    <citation type="journal article" date="2005" name="Science">
        <title>The Transcriptional Landscape of the Mammalian Genome.</title>
        <authorList>
            <consortium name="The FANTOM Consortium"/>
            <consortium name="Riken Genome Exploration Research Group and Genome Science Group (Genome Network Project Core Group)"/>
        </authorList>
    </citation>
    <scope>NUCLEOTIDE SEQUENCE</scope>
    <source>
        <strain evidence="1">C57BL/6J</strain>
        <tissue evidence="1">Whole body</tissue>
    </source>
</reference>
<reference evidence="1" key="6">
    <citation type="submission" date="2002-04" db="EMBL/GenBank/DDBJ databases">
        <authorList>
            <person name="Adachi J."/>
            <person name="Aizawa K."/>
            <person name="Akimura T."/>
            <person name="Arakawa T."/>
            <person name="Bono H."/>
            <person name="Carninci P."/>
            <person name="Fukuda S."/>
            <person name="Furuno M."/>
            <person name="Hanagaki T."/>
            <person name="Hara A."/>
            <person name="Hashizume W."/>
            <person name="Hayashida K."/>
            <person name="Hayatsu N."/>
            <person name="Hiramoto K."/>
            <person name="Hiraoka T."/>
            <person name="Hirozane T."/>
            <person name="Hori F."/>
            <person name="Imotani K."/>
            <person name="Ishii Y."/>
            <person name="Itoh M."/>
            <person name="Kagawa I."/>
            <person name="Kasukawa T."/>
            <person name="Katoh H."/>
            <person name="Kawai J."/>
            <person name="Kojima Y."/>
            <person name="Kondo S."/>
            <person name="Konno H."/>
            <person name="Kouda M."/>
            <person name="Koya S."/>
            <person name="Kurihara C."/>
            <person name="Matsuyama T."/>
            <person name="Miyazaki A."/>
            <person name="Murata M."/>
            <person name="Nakamura M."/>
            <person name="Nishi K."/>
            <person name="Nomura K."/>
            <person name="Numazaki R."/>
            <person name="Ohno M."/>
            <person name="Ohsato N."/>
            <person name="Okazaki Y."/>
            <person name="Saito R."/>
            <person name="Saitoh H."/>
            <person name="Sakai C."/>
            <person name="Sakai K."/>
            <person name="Sakazume N."/>
            <person name="Sano H."/>
            <person name="Sasaki D."/>
            <person name="Shibata K."/>
            <person name="Shinagawa A."/>
            <person name="Shiraki T."/>
            <person name="Sogabe Y."/>
            <person name="Tagami M."/>
            <person name="Tagawa A."/>
            <person name="Takahashi F."/>
            <person name="Takaku-Akahira S."/>
            <person name="Takeda Y."/>
            <person name="Tanaka T."/>
            <person name="Tomaru A."/>
            <person name="Toya T."/>
            <person name="Yasunishi A."/>
            <person name="Muramatsu M."/>
            <person name="Hayashizaki Y."/>
        </authorList>
    </citation>
    <scope>NUCLEOTIDE SEQUENCE</scope>
    <source>
        <strain evidence="1">C57BL/6J</strain>
        <tissue evidence="1">Whole body</tissue>
    </source>
</reference>
<dbReference type="EMBL" id="AK075676">
    <property type="protein sequence ID" value="BAC35890.1"/>
    <property type="molecule type" value="mRNA"/>
</dbReference>
<reference evidence="1" key="3">
    <citation type="journal article" date="2000" name="Genome Res.">
        <title>RIKEN integrated sequence analysis (RISA) system--384-format sequencing pipeline with 384 multicapillary sequencer.</title>
        <authorList>
            <person name="Shibata K."/>
            <person name="Itoh M."/>
            <person name="Aizawa K."/>
            <person name="Nagaoka S."/>
            <person name="Sasaki N."/>
            <person name="Carninci P."/>
            <person name="Konno H."/>
            <person name="Akiyama J."/>
            <person name="Nishi K."/>
            <person name="Kitsunai T."/>
            <person name="Tashiro H."/>
            <person name="Itoh M."/>
            <person name="Sumi N."/>
            <person name="Ishii Y."/>
            <person name="Nakamura S."/>
            <person name="Hazama M."/>
            <person name="Nishine T."/>
            <person name="Harada A."/>
            <person name="Yamamoto R."/>
            <person name="Matsumoto H."/>
            <person name="Sakaguchi S."/>
            <person name="Ikegami T."/>
            <person name="Kashiwagi K."/>
            <person name="Fujiwake S."/>
            <person name="Inoue K."/>
            <person name="Togawa Y."/>
            <person name="Izawa M."/>
            <person name="Ohara E."/>
            <person name="Watahiki M."/>
            <person name="Yoneda Y."/>
            <person name="Ishikawa T."/>
            <person name="Ozawa K."/>
            <person name="Tanaka T."/>
            <person name="Matsuura S."/>
            <person name="Kawai J."/>
            <person name="Okazaki Y."/>
            <person name="Muramatsu M."/>
            <person name="Inoue Y."/>
            <person name="Kira A."/>
            <person name="Hayashizaki Y."/>
        </authorList>
    </citation>
    <scope>NUCLEOTIDE SEQUENCE</scope>
    <source>
        <strain evidence="1">C57BL/6J</strain>
        <tissue evidence="1">Whole body</tissue>
    </source>
</reference>
<gene>
    <name evidence="2" type="primary">Fbxw17</name>
</gene>
<sequence>MVIHRDDGGVHLVITTFELKATKSRDRLSILGKVPVLATAFSWNFRTLLFTVPLEQSLFPSGEGEAEWPGCFAACFMYRVIECSVHVGPCVVLGFRSKFHAHTHGLFLCGWGHPSILLPLD</sequence>
<dbReference type="AGR" id="MGI:1923584"/>
<accession>Q8BK81</accession>
<proteinExistence type="evidence at transcript level"/>
<reference evidence="1" key="1">
    <citation type="journal article" date="1999" name="Methods Enzymol.">
        <title>High-efficiency full-length cDNA cloning.</title>
        <authorList>
            <person name="Carninci P."/>
            <person name="Hayashizaki Y."/>
        </authorList>
    </citation>
    <scope>NUCLEOTIDE SEQUENCE</scope>
    <source>
        <strain evidence="1">C57BL/6J</strain>
        <tissue evidence="1">Whole body</tissue>
    </source>
</reference>
<dbReference type="OrthoDB" id="63265at2759"/>
<reference evidence="1" key="5">
    <citation type="journal article" date="2002" name="Nature">
        <title>Analysis of the mouse transcriptome based on functional annotation of 60,770 full-length cDNAs.</title>
        <authorList>
            <consortium name="The FANTOM Consortium and the RIKEN Genome Exploration Research Group Phase I and II Team"/>
        </authorList>
    </citation>
    <scope>NUCLEOTIDE SEQUENCE</scope>
    <source>
        <strain evidence="1">C57BL/6J</strain>
        <tissue evidence="1">Whole body</tissue>
    </source>
</reference>
<reference evidence="1" key="4">
    <citation type="journal article" date="2001" name="Nature">
        <title>Functional annotation of a full-length mouse cDNA collection.</title>
        <authorList>
            <consortium name="The RIKEN Genome Exploration Research Group Phase II Team and the FANTOM Consortium"/>
        </authorList>
    </citation>
    <scope>NUCLEOTIDE SEQUENCE</scope>
    <source>
        <strain evidence="1">C57BL/6J</strain>
        <tissue evidence="1">Whole body</tissue>
    </source>
</reference>
<evidence type="ECO:0000313" key="1">
    <source>
        <dbReference type="EMBL" id="BAC35890.1"/>
    </source>
</evidence>
<evidence type="ECO:0000313" key="2">
    <source>
        <dbReference type="MGI" id="MGI:1923584"/>
    </source>
</evidence>
<organism evidence="1">
    <name type="scientific">Mus musculus</name>
    <name type="common">Mouse</name>
    <dbReference type="NCBI Taxonomy" id="10090"/>
    <lineage>
        <taxon>Eukaryota</taxon>
        <taxon>Metazoa</taxon>
        <taxon>Chordata</taxon>
        <taxon>Craniata</taxon>
        <taxon>Vertebrata</taxon>
        <taxon>Euteleostomi</taxon>
        <taxon>Mammalia</taxon>
        <taxon>Eutheria</taxon>
        <taxon>Euarchontoglires</taxon>
        <taxon>Glires</taxon>
        <taxon>Rodentia</taxon>
        <taxon>Myomorpha</taxon>
        <taxon>Muroidea</taxon>
        <taxon>Muridae</taxon>
        <taxon>Murinae</taxon>
        <taxon>Mus</taxon>
        <taxon>Mus</taxon>
    </lineage>
</organism>